<keyword evidence="1" id="KW-0547">Nucleotide-binding</keyword>
<dbReference type="OrthoDB" id="4257351at2"/>
<dbReference type="RefSeq" id="WP_122192451.1">
    <property type="nucleotide sequence ID" value="NZ_JBHSKC010000016.1"/>
</dbReference>
<dbReference type="GO" id="GO:0000166">
    <property type="term" value="F:nucleotide binding"/>
    <property type="evidence" value="ECO:0007669"/>
    <property type="project" value="UniProtKB-KW"/>
</dbReference>
<sequence>MDGKELAHRFAYHPPTTPKKVGDHQGVRVACSELAARLDELLPDGREKALAMTQIEQAMFWANAAIARNP</sequence>
<evidence type="ECO:0000259" key="2">
    <source>
        <dbReference type="Pfam" id="PF24729"/>
    </source>
</evidence>
<protein>
    <recommendedName>
        <fullName evidence="2">Acb2/Tad1 hairpin domain-containing protein</fullName>
    </recommendedName>
</protein>
<evidence type="ECO:0000313" key="4">
    <source>
        <dbReference type="Proteomes" id="UP000282674"/>
    </source>
</evidence>
<organism evidence="3 4">
    <name type="scientific">Actinomadura harenae</name>
    <dbReference type="NCBI Taxonomy" id="2483351"/>
    <lineage>
        <taxon>Bacteria</taxon>
        <taxon>Bacillati</taxon>
        <taxon>Actinomycetota</taxon>
        <taxon>Actinomycetes</taxon>
        <taxon>Streptosporangiales</taxon>
        <taxon>Thermomonosporaceae</taxon>
        <taxon>Actinomadura</taxon>
    </lineage>
</organism>
<gene>
    <name evidence="3" type="ORF">EBO15_01485</name>
</gene>
<keyword evidence="4" id="KW-1185">Reference proteome</keyword>
<evidence type="ECO:0000313" key="3">
    <source>
        <dbReference type="EMBL" id="RMI47601.1"/>
    </source>
</evidence>
<dbReference type="InterPro" id="IPR056098">
    <property type="entry name" value="Acb2/Tad1_hairpin"/>
</dbReference>
<reference evidence="3 4" key="1">
    <citation type="submission" date="2018-10" db="EMBL/GenBank/DDBJ databases">
        <title>Isolation from soil.</title>
        <authorList>
            <person name="Hu J."/>
        </authorList>
    </citation>
    <scope>NUCLEOTIDE SEQUENCE [LARGE SCALE GENOMIC DNA]</scope>
    <source>
        <strain evidence="3 4">NEAU-Ht49</strain>
    </source>
</reference>
<dbReference type="AlphaFoldDB" id="A0A3M2MDK5"/>
<dbReference type="Pfam" id="PF24729">
    <property type="entry name" value="Acb2_Tad1_hairpin"/>
    <property type="match status" value="1"/>
</dbReference>
<proteinExistence type="predicted"/>
<accession>A0A3M2MDK5</accession>
<feature type="domain" description="Acb2/Tad1 hairpin" evidence="2">
    <location>
        <begin position="6"/>
        <end position="67"/>
    </location>
</feature>
<name>A0A3M2MDK5_9ACTN</name>
<evidence type="ECO:0000256" key="1">
    <source>
        <dbReference type="ARBA" id="ARBA00022741"/>
    </source>
</evidence>
<dbReference type="EMBL" id="RFFG01000002">
    <property type="protein sequence ID" value="RMI47601.1"/>
    <property type="molecule type" value="Genomic_DNA"/>
</dbReference>
<comment type="caution">
    <text evidence="3">The sequence shown here is derived from an EMBL/GenBank/DDBJ whole genome shotgun (WGS) entry which is preliminary data.</text>
</comment>
<dbReference type="Proteomes" id="UP000282674">
    <property type="component" value="Unassembled WGS sequence"/>
</dbReference>